<evidence type="ECO:0000256" key="1">
    <source>
        <dbReference type="SAM" id="Phobius"/>
    </source>
</evidence>
<dbReference type="Proteomes" id="UP000216021">
    <property type="component" value="Unassembled WGS sequence"/>
</dbReference>
<comment type="caution">
    <text evidence="2">The sequence shown here is derived from an EMBL/GenBank/DDBJ whole genome shotgun (WGS) entry which is preliminary data.</text>
</comment>
<feature type="transmembrane region" description="Helical" evidence="1">
    <location>
        <begin position="49"/>
        <end position="72"/>
    </location>
</feature>
<keyword evidence="1" id="KW-0472">Membrane</keyword>
<keyword evidence="1" id="KW-0812">Transmembrane</keyword>
<dbReference type="STRING" id="2034155.BMI79_08610"/>
<gene>
    <name evidence="2" type="ORF">BMI79_08610</name>
</gene>
<keyword evidence="3" id="KW-1185">Reference proteome</keyword>
<name>A0A1S8CLD8_9GAMM</name>
<dbReference type="AlphaFoldDB" id="A0A1S8CLD8"/>
<reference evidence="2 3" key="1">
    <citation type="submission" date="2016-11" db="EMBL/GenBank/DDBJ databases">
        <title>Rahnella oryzae sp. nov., isolated from rice root.</title>
        <authorList>
            <person name="Zhang X.-X."/>
            <person name="Zhang J."/>
        </authorList>
    </citation>
    <scope>NUCLEOTIDE SEQUENCE [LARGE SCALE GENOMIC DNA]</scope>
    <source>
        <strain evidence="2 3">J11-6</strain>
    </source>
</reference>
<organism evidence="2 3">
    <name type="scientific">Serratia oryzae</name>
    <dbReference type="NCBI Taxonomy" id="2034155"/>
    <lineage>
        <taxon>Bacteria</taxon>
        <taxon>Pseudomonadati</taxon>
        <taxon>Pseudomonadota</taxon>
        <taxon>Gammaproteobacteria</taxon>
        <taxon>Enterobacterales</taxon>
        <taxon>Yersiniaceae</taxon>
        <taxon>Serratia</taxon>
    </lineage>
</organism>
<protein>
    <submittedName>
        <fullName evidence="2">Uncharacterized protein</fullName>
    </submittedName>
</protein>
<proteinExistence type="predicted"/>
<accession>A0A1S8CLD8</accession>
<keyword evidence="1" id="KW-1133">Transmembrane helix</keyword>
<dbReference type="EMBL" id="MOXD01000004">
    <property type="protein sequence ID" value="OMQ23572.1"/>
    <property type="molecule type" value="Genomic_DNA"/>
</dbReference>
<sequence length="87" mass="10029">MLKNDFFRLVSLVLMCLVLFFFFDAASVLLASLLVYFKTGVFLFNWKDIFSSFLQTGYIGGGVLGTAIWIKIKIQEHQVRKKNNRSN</sequence>
<feature type="transmembrane region" description="Helical" evidence="1">
    <location>
        <begin position="12"/>
        <end position="37"/>
    </location>
</feature>
<evidence type="ECO:0000313" key="3">
    <source>
        <dbReference type="Proteomes" id="UP000216021"/>
    </source>
</evidence>
<evidence type="ECO:0000313" key="2">
    <source>
        <dbReference type="EMBL" id="OMQ23572.1"/>
    </source>
</evidence>